<dbReference type="EMBL" id="UYWY01026409">
    <property type="protein sequence ID" value="VDM50443.1"/>
    <property type="molecule type" value="Genomic_DNA"/>
</dbReference>
<evidence type="ECO:0000313" key="3">
    <source>
        <dbReference type="WBParaSite" id="TCNE_0001912601-mRNA-1"/>
    </source>
</evidence>
<reference evidence="3" key="1">
    <citation type="submission" date="2016-06" db="UniProtKB">
        <authorList>
            <consortium name="WormBaseParasite"/>
        </authorList>
    </citation>
    <scope>IDENTIFICATION</scope>
</reference>
<evidence type="ECO:0000313" key="2">
    <source>
        <dbReference type="Proteomes" id="UP000050794"/>
    </source>
</evidence>
<proteinExistence type="predicted"/>
<dbReference type="Proteomes" id="UP000050794">
    <property type="component" value="Unassembled WGS sequence"/>
</dbReference>
<evidence type="ECO:0000313" key="1">
    <source>
        <dbReference type="EMBL" id="VDM50443.1"/>
    </source>
</evidence>
<name>A0A183VEF2_TOXCA</name>
<sequence length="78" mass="8998">MRCCMQDLTAVGVQPMLCLLTLYVDVHDLGPSQKSMSCPVMVHVDVFLKCLCCCCCNWFDSFLNSVLMRSELDYWFPY</sequence>
<organism evidence="2 3">
    <name type="scientific">Toxocara canis</name>
    <name type="common">Canine roundworm</name>
    <dbReference type="NCBI Taxonomy" id="6265"/>
    <lineage>
        <taxon>Eukaryota</taxon>
        <taxon>Metazoa</taxon>
        <taxon>Ecdysozoa</taxon>
        <taxon>Nematoda</taxon>
        <taxon>Chromadorea</taxon>
        <taxon>Rhabditida</taxon>
        <taxon>Spirurina</taxon>
        <taxon>Ascaridomorpha</taxon>
        <taxon>Ascaridoidea</taxon>
        <taxon>Toxocaridae</taxon>
        <taxon>Toxocara</taxon>
    </lineage>
</organism>
<accession>A0A183VEF2</accession>
<keyword evidence="2" id="KW-1185">Reference proteome</keyword>
<dbReference type="WBParaSite" id="TCNE_0001912601-mRNA-1">
    <property type="protein sequence ID" value="TCNE_0001912601-mRNA-1"/>
    <property type="gene ID" value="TCNE_0001912601"/>
</dbReference>
<protein>
    <submittedName>
        <fullName evidence="3">Secreted protein</fullName>
    </submittedName>
</protein>
<gene>
    <name evidence="1" type="ORF">TCNE_LOCUS19122</name>
</gene>
<reference evidence="1 2" key="2">
    <citation type="submission" date="2018-11" db="EMBL/GenBank/DDBJ databases">
        <authorList>
            <consortium name="Pathogen Informatics"/>
        </authorList>
    </citation>
    <scope>NUCLEOTIDE SEQUENCE [LARGE SCALE GENOMIC DNA]</scope>
</reference>
<dbReference type="AlphaFoldDB" id="A0A183VEF2"/>